<dbReference type="EMBL" id="VUMU01000001">
    <property type="protein sequence ID" value="MST56744.1"/>
    <property type="molecule type" value="Genomic_DNA"/>
</dbReference>
<protein>
    <submittedName>
        <fullName evidence="1">HAD family phosphatase</fullName>
    </submittedName>
</protein>
<organism evidence="1 2">
    <name type="scientific">Waltera intestinalis</name>
    <dbReference type="NCBI Taxonomy" id="2606635"/>
    <lineage>
        <taxon>Bacteria</taxon>
        <taxon>Bacillati</taxon>
        <taxon>Bacillota</taxon>
        <taxon>Clostridia</taxon>
        <taxon>Lachnospirales</taxon>
        <taxon>Lachnospiraceae</taxon>
        <taxon>Waltera</taxon>
    </lineage>
</organism>
<dbReference type="SFLD" id="SFLDG01129">
    <property type="entry name" value="C1.5:_HAD__Beta-PGM__Phosphata"/>
    <property type="match status" value="1"/>
</dbReference>
<sequence>MKKTITAVVFDMDGVLFDTERIYMECWREAAEPTGLKNVDEISKACIGRTLQGTKEVFEAAKAEQGIDISFEELHEDCSRRFKEKEERDGLPEKPGVHEILEYLKKQGIPVALASSTRKAAVMEHLDRAGITSYFQKIICGDMVEHGKPAPDIYLKACEELGVAPGQALAVEDSFNGIRSAYAAGLYTVMVPDQLPPTEEILALVDKKCDSLTELQAQLPQLLEVCGD</sequence>
<dbReference type="NCBIfam" id="TIGR01509">
    <property type="entry name" value="HAD-SF-IA-v3"/>
    <property type="match status" value="1"/>
</dbReference>
<dbReference type="InterPro" id="IPR036412">
    <property type="entry name" value="HAD-like_sf"/>
</dbReference>
<dbReference type="CDD" id="cd07505">
    <property type="entry name" value="HAD_BPGM-like"/>
    <property type="match status" value="1"/>
</dbReference>
<dbReference type="PANTHER" id="PTHR18901">
    <property type="entry name" value="2-DEOXYGLUCOSE-6-PHOSPHATE PHOSPHATASE 2"/>
    <property type="match status" value="1"/>
</dbReference>
<dbReference type="RefSeq" id="WP_154494832.1">
    <property type="nucleotide sequence ID" value="NZ_VUMU01000001.1"/>
</dbReference>
<dbReference type="SFLD" id="SFLDS00003">
    <property type="entry name" value="Haloacid_Dehalogenase"/>
    <property type="match status" value="1"/>
</dbReference>
<dbReference type="InterPro" id="IPR023198">
    <property type="entry name" value="PGP-like_dom2"/>
</dbReference>
<dbReference type="SUPFAM" id="SSF56784">
    <property type="entry name" value="HAD-like"/>
    <property type="match status" value="1"/>
</dbReference>
<comment type="caution">
    <text evidence="1">The sequence shown here is derived from an EMBL/GenBank/DDBJ whole genome shotgun (WGS) entry which is preliminary data.</text>
</comment>
<dbReference type="InterPro" id="IPR041492">
    <property type="entry name" value="HAD_2"/>
</dbReference>
<proteinExistence type="predicted"/>
<gene>
    <name evidence="1" type="ORF">FYJ59_00515</name>
</gene>
<evidence type="ECO:0000313" key="1">
    <source>
        <dbReference type="EMBL" id="MST56744.1"/>
    </source>
</evidence>
<dbReference type="SFLD" id="SFLDG01135">
    <property type="entry name" value="C1.5.6:_HAD__Beta-PGM__Phospha"/>
    <property type="match status" value="1"/>
</dbReference>
<keyword evidence="2" id="KW-1185">Reference proteome</keyword>
<dbReference type="NCBIfam" id="TIGR01549">
    <property type="entry name" value="HAD-SF-IA-v1"/>
    <property type="match status" value="1"/>
</dbReference>
<dbReference type="AlphaFoldDB" id="A0A6L5YEM8"/>
<accession>A0A6L5YEM8</accession>
<name>A0A6L5YEM8_9FIRM</name>
<dbReference type="PANTHER" id="PTHR18901:SF38">
    <property type="entry name" value="PSEUDOURIDINE-5'-PHOSPHATASE"/>
    <property type="match status" value="1"/>
</dbReference>
<dbReference type="Gene3D" id="3.40.50.1000">
    <property type="entry name" value="HAD superfamily/HAD-like"/>
    <property type="match status" value="1"/>
</dbReference>
<dbReference type="Pfam" id="PF13419">
    <property type="entry name" value="HAD_2"/>
    <property type="match status" value="1"/>
</dbReference>
<dbReference type="InterPro" id="IPR023214">
    <property type="entry name" value="HAD_sf"/>
</dbReference>
<evidence type="ECO:0000313" key="2">
    <source>
        <dbReference type="Proteomes" id="UP000476055"/>
    </source>
</evidence>
<dbReference type="Gene3D" id="1.10.150.240">
    <property type="entry name" value="Putative phosphatase, domain 2"/>
    <property type="match status" value="1"/>
</dbReference>
<dbReference type="InterPro" id="IPR006439">
    <property type="entry name" value="HAD-SF_hydro_IA"/>
</dbReference>
<dbReference type="Proteomes" id="UP000476055">
    <property type="component" value="Unassembled WGS sequence"/>
</dbReference>
<dbReference type="PRINTS" id="PR00413">
    <property type="entry name" value="HADHALOGNASE"/>
</dbReference>
<reference evidence="1 2" key="1">
    <citation type="submission" date="2019-08" db="EMBL/GenBank/DDBJ databases">
        <title>In-depth cultivation of the pig gut microbiome towards novel bacterial diversity and tailored functional studies.</title>
        <authorList>
            <person name="Wylensek D."/>
            <person name="Hitch T.C.A."/>
            <person name="Clavel T."/>
        </authorList>
    </citation>
    <scope>NUCLEOTIDE SEQUENCE [LARGE SCALE GENOMIC DNA]</scope>
    <source>
        <strain evidence="1 2">WCA3-601-WT-6H</strain>
    </source>
</reference>